<dbReference type="EMBL" id="JBHUIO010000002">
    <property type="protein sequence ID" value="MFD2168723.1"/>
    <property type="molecule type" value="Genomic_DNA"/>
</dbReference>
<sequence length="166" mass="18218">MEQKRQQSYEERFLNAYERLEKPLFRVILLGFVLILIAQLVLSTPQGRQFLSATDRMEGQRATGVLPAAAESAAAQLTIRSVDATASLSKVWVKVNGVPTSPFQDGMATVSIKQGDVVTVDTTLLPGVFRFEVDHDDPAISYPIPGMLVEAMEGQLAEVGPIHFMK</sequence>
<evidence type="ECO:0000313" key="2">
    <source>
        <dbReference type="EMBL" id="MFD2168723.1"/>
    </source>
</evidence>
<organism evidence="2 3">
    <name type="scientific">Tumebacillus lipolyticus</name>
    <dbReference type="NCBI Taxonomy" id="1280370"/>
    <lineage>
        <taxon>Bacteria</taxon>
        <taxon>Bacillati</taxon>
        <taxon>Bacillota</taxon>
        <taxon>Bacilli</taxon>
        <taxon>Bacillales</taxon>
        <taxon>Alicyclobacillaceae</taxon>
        <taxon>Tumebacillus</taxon>
    </lineage>
</organism>
<evidence type="ECO:0000313" key="3">
    <source>
        <dbReference type="Proteomes" id="UP001597343"/>
    </source>
</evidence>
<reference evidence="3" key="1">
    <citation type="journal article" date="2019" name="Int. J. Syst. Evol. Microbiol.">
        <title>The Global Catalogue of Microorganisms (GCM) 10K type strain sequencing project: providing services to taxonomists for standard genome sequencing and annotation.</title>
        <authorList>
            <consortium name="The Broad Institute Genomics Platform"/>
            <consortium name="The Broad Institute Genome Sequencing Center for Infectious Disease"/>
            <person name="Wu L."/>
            <person name="Ma J."/>
        </authorList>
    </citation>
    <scope>NUCLEOTIDE SEQUENCE [LARGE SCALE GENOMIC DNA]</scope>
    <source>
        <strain evidence="3">CGMCC 1.13574</strain>
    </source>
</reference>
<keyword evidence="1" id="KW-0472">Membrane</keyword>
<evidence type="ECO:0000256" key="1">
    <source>
        <dbReference type="SAM" id="Phobius"/>
    </source>
</evidence>
<keyword evidence="1" id="KW-0812">Transmembrane</keyword>
<accession>A0ABW4ZSN2</accession>
<gene>
    <name evidence="2" type="ORF">ACFSOY_01660</name>
</gene>
<name>A0ABW4ZSN2_9BACL</name>
<keyword evidence="3" id="KW-1185">Reference proteome</keyword>
<dbReference type="Proteomes" id="UP001597343">
    <property type="component" value="Unassembled WGS sequence"/>
</dbReference>
<proteinExistence type="predicted"/>
<comment type="caution">
    <text evidence="2">The sequence shown here is derived from an EMBL/GenBank/DDBJ whole genome shotgun (WGS) entry which is preliminary data.</text>
</comment>
<protein>
    <submittedName>
        <fullName evidence="2">Uncharacterized protein</fullName>
    </submittedName>
</protein>
<dbReference type="RefSeq" id="WP_386043695.1">
    <property type="nucleotide sequence ID" value="NZ_JBHUIO010000002.1"/>
</dbReference>
<keyword evidence="1" id="KW-1133">Transmembrane helix</keyword>
<feature type="transmembrane region" description="Helical" evidence="1">
    <location>
        <begin position="24"/>
        <end position="42"/>
    </location>
</feature>